<dbReference type="PaxDb" id="121845-A0A1S3DNS2"/>
<dbReference type="SUPFAM" id="SSF56112">
    <property type="entry name" value="Protein kinase-like (PK-like)"/>
    <property type="match status" value="1"/>
</dbReference>
<keyword evidence="3" id="KW-0547">Nucleotide-binding</keyword>
<dbReference type="PROSITE" id="PS50011">
    <property type="entry name" value="PROTEIN_KINASE_DOM"/>
    <property type="match status" value="1"/>
</dbReference>
<evidence type="ECO:0000256" key="1">
    <source>
        <dbReference type="ARBA" id="ARBA00022527"/>
    </source>
</evidence>
<dbReference type="PANTHER" id="PTHR24342">
    <property type="entry name" value="SERINE/THREONINE-PROTEIN KINASE 17"/>
    <property type="match status" value="1"/>
</dbReference>
<feature type="non-terminal residue" evidence="8">
    <location>
        <position position="170"/>
    </location>
</feature>
<name>A0A1S3DNS2_DIACI</name>
<evidence type="ECO:0000256" key="3">
    <source>
        <dbReference type="ARBA" id="ARBA00022741"/>
    </source>
</evidence>
<feature type="non-terminal residue" evidence="8">
    <location>
        <position position="1"/>
    </location>
</feature>
<dbReference type="PANTHER" id="PTHR24342:SF12">
    <property type="entry name" value="DEATH-ASSOCIATED PROTEIN KINASE RELATED"/>
    <property type="match status" value="1"/>
</dbReference>
<reference evidence="8" key="1">
    <citation type="submission" date="2025-08" db="UniProtKB">
        <authorList>
            <consortium name="RefSeq"/>
        </authorList>
    </citation>
    <scope>IDENTIFICATION</scope>
</reference>
<dbReference type="KEGG" id="dci:103521806"/>
<dbReference type="OMA" id="CVSDRDD"/>
<evidence type="ECO:0000313" key="8">
    <source>
        <dbReference type="RefSeq" id="XP_008485134.1"/>
    </source>
</evidence>
<dbReference type="GeneID" id="103521806"/>
<proteinExistence type="predicted"/>
<evidence type="ECO:0000256" key="2">
    <source>
        <dbReference type="ARBA" id="ARBA00022679"/>
    </source>
</evidence>
<dbReference type="GO" id="GO:0005634">
    <property type="term" value="C:nucleus"/>
    <property type="evidence" value="ECO:0007669"/>
    <property type="project" value="TreeGrafter"/>
</dbReference>
<gene>
    <name evidence="8" type="primary">LOC103521806</name>
</gene>
<evidence type="ECO:0000313" key="7">
    <source>
        <dbReference type="Proteomes" id="UP000079169"/>
    </source>
</evidence>
<dbReference type="SMART" id="SM00220">
    <property type="entry name" value="S_TKc"/>
    <property type="match status" value="1"/>
</dbReference>
<keyword evidence="2" id="KW-0808">Transferase</keyword>
<accession>A0A1S3DNS2</accession>
<evidence type="ECO:0000256" key="4">
    <source>
        <dbReference type="ARBA" id="ARBA00022777"/>
    </source>
</evidence>
<dbReference type="STRING" id="121845.A0A1S3DNS2"/>
<dbReference type="GO" id="GO:0004674">
    <property type="term" value="F:protein serine/threonine kinase activity"/>
    <property type="evidence" value="ECO:0007669"/>
    <property type="project" value="UniProtKB-KW"/>
</dbReference>
<keyword evidence="4" id="KW-0418">Kinase</keyword>
<evidence type="ECO:0000259" key="6">
    <source>
        <dbReference type="PROSITE" id="PS50011"/>
    </source>
</evidence>
<dbReference type="GO" id="GO:0035556">
    <property type="term" value="P:intracellular signal transduction"/>
    <property type="evidence" value="ECO:0007669"/>
    <property type="project" value="TreeGrafter"/>
</dbReference>
<keyword evidence="1" id="KW-0723">Serine/threonine-protein kinase</keyword>
<dbReference type="InterPro" id="IPR011009">
    <property type="entry name" value="Kinase-like_dom_sf"/>
</dbReference>
<keyword evidence="5" id="KW-0067">ATP-binding</keyword>
<keyword evidence="7" id="KW-1185">Reference proteome</keyword>
<dbReference type="InterPro" id="IPR000719">
    <property type="entry name" value="Prot_kinase_dom"/>
</dbReference>
<evidence type="ECO:0000256" key="5">
    <source>
        <dbReference type="ARBA" id="ARBA00022840"/>
    </source>
</evidence>
<dbReference type="AlphaFoldDB" id="A0A1S3DNS2"/>
<protein>
    <submittedName>
        <fullName evidence="8">Serine/threonine-protein kinase 17B-like</fullName>
    </submittedName>
</protein>
<dbReference type="Gene3D" id="3.30.200.20">
    <property type="entry name" value="Phosphorylase Kinase, domain 1"/>
    <property type="match status" value="1"/>
</dbReference>
<dbReference type="Gene3D" id="1.10.510.10">
    <property type="entry name" value="Transferase(Phosphotransferase) domain 1"/>
    <property type="match status" value="1"/>
</dbReference>
<organism evidence="7 8">
    <name type="scientific">Diaphorina citri</name>
    <name type="common">Asian citrus psyllid</name>
    <dbReference type="NCBI Taxonomy" id="121845"/>
    <lineage>
        <taxon>Eukaryota</taxon>
        <taxon>Metazoa</taxon>
        <taxon>Ecdysozoa</taxon>
        <taxon>Arthropoda</taxon>
        <taxon>Hexapoda</taxon>
        <taxon>Insecta</taxon>
        <taxon>Pterygota</taxon>
        <taxon>Neoptera</taxon>
        <taxon>Paraneoptera</taxon>
        <taxon>Hemiptera</taxon>
        <taxon>Sternorrhyncha</taxon>
        <taxon>Psylloidea</taxon>
        <taxon>Psyllidae</taxon>
        <taxon>Diaphorininae</taxon>
        <taxon>Diaphorina</taxon>
    </lineage>
</organism>
<dbReference type="RefSeq" id="XP_008485134.1">
    <property type="nucleotide sequence ID" value="XM_008486912.1"/>
</dbReference>
<dbReference type="GO" id="GO:0005524">
    <property type="term" value="F:ATP binding"/>
    <property type="evidence" value="ECO:0007669"/>
    <property type="project" value="UniProtKB-KW"/>
</dbReference>
<feature type="domain" description="Protein kinase" evidence="6">
    <location>
        <begin position="45"/>
        <end position="170"/>
    </location>
</feature>
<dbReference type="Proteomes" id="UP000079169">
    <property type="component" value="Unplaced"/>
</dbReference>
<dbReference type="GO" id="GO:0043065">
    <property type="term" value="P:positive regulation of apoptotic process"/>
    <property type="evidence" value="ECO:0007669"/>
    <property type="project" value="TreeGrafter"/>
</dbReference>
<dbReference type="Pfam" id="PF00069">
    <property type="entry name" value="Pkinase"/>
    <property type="match status" value="1"/>
</dbReference>
<sequence length="170" mass="18684">VPQGHSRDKVFQGQGITVHILGPPECPSGAPKCTGTPALQELRGSNMTGGAQTGMFASVRRCRSIATGEVFAAKFSSRTRYGEDCTKEIHHEIALLSLCSPSPRIVKLHDVFQTEKELIIVMEYAPGGDMQTIIDDNLVPFESDVVKFMQQLVEGLAYLHHRKIAHLDIK</sequence>